<proteinExistence type="predicted"/>
<keyword evidence="2" id="KW-1185">Reference proteome</keyword>
<dbReference type="GO" id="GO:0020037">
    <property type="term" value="F:heme binding"/>
    <property type="evidence" value="ECO:0007669"/>
    <property type="project" value="InterPro"/>
</dbReference>
<dbReference type="InterPro" id="IPR009050">
    <property type="entry name" value="Globin-like_sf"/>
</dbReference>
<sequence>MTQSKAAASVNPIELALAQLAETQGDPTDQIYALLFQKYPEMEAVFDMDRDGGVRGSMLSQAFECLMDLAGTGQLAETVIRAERMNHDAYDVPAGMFEVFFSIIRDVTRDALGPSWTEDMNMAWTQVLEKADQLSAPSLVT</sequence>
<protein>
    <recommendedName>
        <fullName evidence="3">Globin family profile domain-containing protein</fullName>
    </recommendedName>
</protein>
<dbReference type="RefSeq" id="WP_051594612.1">
    <property type="nucleotide sequence ID" value="NZ_AWFB01000024.1"/>
</dbReference>
<dbReference type="CDD" id="cd01040">
    <property type="entry name" value="Mb-like"/>
    <property type="match status" value="1"/>
</dbReference>
<dbReference type="Proteomes" id="UP000249123">
    <property type="component" value="Unassembled WGS sequence"/>
</dbReference>
<dbReference type="InterPro" id="IPR044399">
    <property type="entry name" value="Mb-like_M"/>
</dbReference>
<evidence type="ECO:0008006" key="3">
    <source>
        <dbReference type="Google" id="ProtNLM"/>
    </source>
</evidence>
<dbReference type="AlphaFoldDB" id="A0A062U9G4"/>
<evidence type="ECO:0000313" key="1">
    <source>
        <dbReference type="EMBL" id="RAN33066.1"/>
    </source>
</evidence>
<reference evidence="1 2" key="1">
    <citation type="submission" date="2013-04" db="EMBL/GenBank/DDBJ databases">
        <title>Hyphomonas sp. T24B3 Genome Sequencing.</title>
        <authorList>
            <person name="Lai Q."/>
            <person name="Shao Z."/>
        </authorList>
    </citation>
    <scope>NUCLEOTIDE SEQUENCE [LARGE SCALE GENOMIC DNA]</scope>
    <source>
        <strain evidence="1 2">T24B3</strain>
    </source>
</reference>
<organism evidence="1 2">
    <name type="scientific">Hyphomonas pacifica</name>
    <dbReference type="NCBI Taxonomy" id="1280941"/>
    <lineage>
        <taxon>Bacteria</taxon>
        <taxon>Pseudomonadati</taxon>
        <taxon>Pseudomonadota</taxon>
        <taxon>Alphaproteobacteria</taxon>
        <taxon>Hyphomonadales</taxon>
        <taxon>Hyphomonadaceae</taxon>
        <taxon>Hyphomonas</taxon>
    </lineage>
</organism>
<dbReference type="InterPro" id="IPR012292">
    <property type="entry name" value="Globin/Proto"/>
</dbReference>
<dbReference type="eggNOG" id="COG1017">
    <property type="taxonomic scope" value="Bacteria"/>
</dbReference>
<dbReference type="SUPFAM" id="SSF46458">
    <property type="entry name" value="Globin-like"/>
    <property type="match status" value="1"/>
</dbReference>
<dbReference type="STRING" id="1280941.HY2_07555"/>
<name>A0A062U9G4_9PROT</name>
<evidence type="ECO:0000313" key="2">
    <source>
        <dbReference type="Proteomes" id="UP000249123"/>
    </source>
</evidence>
<gene>
    <name evidence="1" type="ORF">HY3_13530</name>
</gene>
<accession>A0A062U9G4</accession>
<dbReference type="OrthoDB" id="7594567at2"/>
<comment type="caution">
    <text evidence="1">The sequence shown here is derived from an EMBL/GenBank/DDBJ whole genome shotgun (WGS) entry which is preliminary data.</text>
</comment>
<dbReference type="GO" id="GO:0019825">
    <property type="term" value="F:oxygen binding"/>
    <property type="evidence" value="ECO:0007669"/>
    <property type="project" value="InterPro"/>
</dbReference>
<dbReference type="EMBL" id="AWFB01000024">
    <property type="protein sequence ID" value="RAN33066.1"/>
    <property type="molecule type" value="Genomic_DNA"/>
</dbReference>
<dbReference type="Gene3D" id="1.10.490.10">
    <property type="entry name" value="Globins"/>
    <property type="match status" value="1"/>
</dbReference>